<dbReference type="PANTHER" id="PTHR43364">
    <property type="entry name" value="NADH-SPECIFIC METHYLGLYOXAL REDUCTASE-RELATED"/>
    <property type="match status" value="1"/>
</dbReference>
<dbReference type="PROSITE" id="PS00062">
    <property type="entry name" value="ALDOKETO_REDUCTASE_2"/>
    <property type="match status" value="1"/>
</dbReference>
<dbReference type="InterPro" id="IPR036812">
    <property type="entry name" value="NAD(P)_OxRdtase_dom_sf"/>
</dbReference>
<reference evidence="4" key="1">
    <citation type="submission" date="2014-09" db="EMBL/GenBank/DDBJ databases">
        <authorList>
            <person name="Illeghems K.G."/>
        </authorList>
    </citation>
    <scope>NUCLEOTIDE SEQUENCE [LARGE SCALE GENOMIC DNA]</scope>
    <source>
        <strain evidence="4">108B</strain>
    </source>
</reference>
<keyword evidence="4" id="KW-1185">Reference proteome</keyword>
<dbReference type="GO" id="GO:0050580">
    <property type="term" value="F:2,5-didehydrogluconate reductase activity"/>
    <property type="evidence" value="ECO:0007669"/>
    <property type="project" value="UniProtKB-EC"/>
</dbReference>
<dbReference type="GO" id="GO:0005829">
    <property type="term" value="C:cytosol"/>
    <property type="evidence" value="ECO:0007669"/>
    <property type="project" value="TreeGrafter"/>
</dbReference>
<accession>A0A0U4Y4F1</accession>
<evidence type="ECO:0000313" key="4">
    <source>
        <dbReference type="Proteomes" id="UP000056109"/>
    </source>
</evidence>
<dbReference type="SUPFAM" id="SSF51430">
    <property type="entry name" value="NAD(P)-linked oxidoreductase"/>
    <property type="match status" value="1"/>
</dbReference>
<dbReference type="Gene3D" id="3.20.20.100">
    <property type="entry name" value="NADP-dependent oxidoreductase domain"/>
    <property type="match status" value="1"/>
</dbReference>
<dbReference type="InterPro" id="IPR018170">
    <property type="entry name" value="Aldo/ket_reductase_CS"/>
</dbReference>
<name>A0A0U4Y4F1_9PROT</name>
<proteinExistence type="predicted"/>
<protein>
    <submittedName>
        <fullName evidence="3">2,5-diketo-D-gluconate reductase</fullName>
        <ecNumber evidence="3">1.1.1.274</ecNumber>
    </submittedName>
</protein>
<dbReference type="EC" id="1.1.1.274" evidence="3"/>
<dbReference type="RefSeq" id="WP_058988237.1">
    <property type="nucleotide sequence ID" value="NZ_LN606600.1"/>
</dbReference>
<dbReference type="CDD" id="cd19102">
    <property type="entry name" value="AKR_unchar"/>
    <property type="match status" value="1"/>
</dbReference>
<gene>
    <name evidence="3" type="ORF">ASN_2484</name>
</gene>
<keyword evidence="1 3" id="KW-0560">Oxidoreductase</keyword>
<evidence type="ECO:0000256" key="1">
    <source>
        <dbReference type="ARBA" id="ARBA00023002"/>
    </source>
</evidence>
<evidence type="ECO:0000259" key="2">
    <source>
        <dbReference type="Pfam" id="PF00248"/>
    </source>
</evidence>
<sequence length="337" mass="36813">MKRHQLGTSDLAISTIGLGTWAIAGPGWEFGWGAQDDSDSLATLEYAIDQGVNWIDTAAVYGLGHAETVVGQLLCRIPTSRRPLVFTKGSLVWDEQSRAITHSLDPASLVREVESSLRRLGTDVIDLYQIHWPSFPPGGPDKGLEDALYALDRLKVAGKIRAIGVSNFNVPQLKRALAVTSIASLQPPYSALMRDVEQEILPFCQEKAIGVIPYSVLQSGLLSGRMSRQRIHNLPEDDWRKTRSPDFQEPRLSECLALVEVFRKIGMAHQVTPAAIAIAWVLRRPEITGAILGARHPGQVGDLLKAAQIHLNTAEIEEIRPFLPEGKGTNVPTAAAS</sequence>
<evidence type="ECO:0000313" key="3">
    <source>
        <dbReference type="EMBL" id="CEF41774.1"/>
    </source>
</evidence>
<organism evidence="3 4">
    <name type="scientific">Acetobacter senegalensis</name>
    <dbReference type="NCBI Taxonomy" id="446692"/>
    <lineage>
        <taxon>Bacteria</taxon>
        <taxon>Pseudomonadati</taxon>
        <taxon>Pseudomonadota</taxon>
        <taxon>Alphaproteobacteria</taxon>
        <taxon>Acetobacterales</taxon>
        <taxon>Acetobacteraceae</taxon>
        <taxon>Acetobacter</taxon>
    </lineage>
</organism>
<dbReference type="KEGG" id="asz:ASN_2484"/>
<dbReference type="EMBL" id="LN606600">
    <property type="protein sequence ID" value="CEF41774.1"/>
    <property type="molecule type" value="Genomic_DNA"/>
</dbReference>
<dbReference type="GeneID" id="34783502"/>
<dbReference type="InterPro" id="IPR050523">
    <property type="entry name" value="AKR_Detox_Biosynth"/>
</dbReference>
<dbReference type="Pfam" id="PF00248">
    <property type="entry name" value="Aldo_ket_red"/>
    <property type="match status" value="1"/>
</dbReference>
<dbReference type="PATRIC" id="fig|446692.3.peg.2590"/>
<dbReference type="InterPro" id="IPR023210">
    <property type="entry name" value="NADP_OxRdtase_dom"/>
</dbReference>
<feature type="domain" description="NADP-dependent oxidoreductase" evidence="2">
    <location>
        <begin position="16"/>
        <end position="320"/>
    </location>
</feature>
<dbReference type="PANTHER" id="PTHR43364:SF4">
    <property type="entry name" value="NAD(P)-LINKED OXIDOREDUCTASE SUPERFAMILY PROTEIN"/>
    <property type="match status" value="1"/>
</dbReference>
<dbReference type="Proteomes" id="UP000056109">
    <property type="component" value="Chromosome I"/>
</dbReference>
<dbReference type="AlphaFoldDB" id="A0A0U4Y4F1"/>